<dbReference type="SUPFAM" id="SSF51735">
    <property type="entry name" value="NAD(P)-binding Rossmann-fold domains"/>
    <property type="match status" value="1"/>
</dbReference>
<dbReference type="PANTHER" id="PTHR14239">
    <property type="entry name" value="DUDULIN-RELATED"/>
    <property type="match status" value="1"/>
</dbReference>
<reference evidence="3 4" key="1">
    <citation type="submission" date="2020-04" db="EMBL/GenBank/DDBJ databases">
        <title>MicrobeNet Type strains.</title>
        <authorList>
            <person name="Nicholson A.C."/>
        </authorList>
    </citation>
    <scope>NUCLEOTIDE SEQUENCE [LARGE SCALE GENOMIC DNA]</scope>
    <source>
        <strain evidence="3 4">CCUG 61472</strain>
    </source>
</reference>
<evidence type="ECO:0000259" key="2">
    <source>
        <dbReference type="Pfam" id="PF03807"/>
    </source>
</evidence>
<evidence type="ECO:0000313" key="4">
    <source>
        <dbReference type="Proteomes" id="UP000549765"/>
    </source>
</evidence>
<organism evidence="3 4">
    <name type="scientific">Periweissella fabalis</name>
    <dbReference type="NCBI Taxonomy" id="1070421"/>
    <lineage>
        <taxon>Bacteria</taxon>
        <taxon>Bacillati</taxon>
        <taxon>Bacillota</taxon>
        <taxon>Bacilli</taxon>
        <taxon>Lactobacillales</taxon>
        <taxon>Lactobacillaceae</taxon>
        <taxon>Periweissella</taxon>
    </lineage>
</organism>
<dbReference type="InterPro" id="IPR028939">
    <property type="entry name" value="P5C_Rdtase_cat_N"/>
</dbReference>
<keyword evidence="4" id="KW-1185">Reference proteome</keyword>
<dbReference type="Proteomes" id="UP000549765">
    <property type="component" value="Unassembled WGS sequence"/>
</dbReference>
<feature type="domain" description="Pyrroline-5-carboxylate reductase catalytic N-terminal" evidence="2">
    <location>
        <begin position="4"/>
        <end position="93"/>
    </location>
</feature>
<evidence type="ECO:0000256" key="1">
    <source>
        <dbReference type="ARBA" id="ARBA00023002"/>
    </source>
</evidence>
<name>A0A7X6S2K3_9LACO</name>
<dbReference type="AlphaFoldDB" id="A0A7X6S2K3"/>
<dbReference type="Pfam" id="PF03807">
    <property type="entry name" value="F420_oxidored"/>
    <property type="match status" value="1"/>
</dbReference>
<accession>A0A7X6S2K3</accession>
<dbReference type="Gene3D" id="3.40.50.720">
    <property type="entry name" value="NAD(P)-binding Rossmann-like Domain"/>
    <property type="match status" value="1"/>
</dbReference>
<dbReference type="RefSeq" id="WP_168721903.1">
    <property type="nucleotide sequence ID" value="NZ_JAAXPN010000003.1"/>
</dbReference>
<dbReference type="InterPro" id="IPR036291">
    <property type="entry name" value="NAD(P)-bd_dom_sf"/>
</dbReference>
<dbReference type="GO" id="GO:0016491">
    <property type="term" value="F:oxidoreductase activity"/>
    <property type="evidence" value="ECO:0007669"/>
    <property type="project" value="UniProtKB-KW"/>
</dbReference>
<gene>
    <name evidence="3" type="ORF">HF964_04720</name>
</gene>
<sequence>MTKKIGIIGAGKLGIVLAQIGLQAGYEVAIAGSGSPEKISLTMAVLAPGAKAMTSLEVAKQNDNIILALPLSKFAQLDSDMFMGKVVLDAMNYWWEVDGKRDDFNNPQYGTSELVQEYFNSSYIVKAFNHMGYHDLLDESSIVNPENSSIKAIAVAGDDAIAVKKVAAIVTDFGFNPLILSSLHDGLKLQPGINTFGADLEIDDLKIAIDSYTDTSFGQAIAAAKLQ</sequence>
<dbReference type="InterPro" id="IPR051267">
    <property type="entry name" value="STEAP_metalloreductase"/>
</dbReference>
<dbReference type="EMBL" id="JAAXPN010000003">
    <property type="protein sequence ID" value="NKZ24110.1"/>
    <property type="molecule type" value="Genomic_DNA"/>
</dbReference>
<protein>
    <submittedName>
        <fullName evidence="3">NAD(P)-binding domain-containing protein</fullName>
    </submittedName>
</protein>
<proteinExistence type="predicted"/>
<comment type="caution">
    <text evidence="3">The sequence shown here is derived from an EMBL/GenBank/DDBJ whole genome shotgun (WGS) entry which is preliminary data.</text>
</comment>
<keyword evidence="1" id="KW-0560">Oxidoreductase</keyword>
<evidence type="ECO:0000313" key="3">
    <source>
        <dbReference type="EMBL" id="NKZ24110.1"/>
    </source>
</evidence>